<dbReference type="SUPFAM" id="SSF53697">
    <property type="entry name" value="SIS domain"/>
    <property type="match status" value="1"/>
</dbReference>
<dbReference type="PANTHER" id="PTHR10937">
    <property type="entry name" value="GLUCOSAMINE--FRUCTOSE-6-PHOSPHATE AMINOTRANSFERASE, ISOMERIZING"/>
    <property type="match status" value="1"/>
</dbReference>
<comment type="caution">
    <text evidence="12">The sequence shown here is derived from an EMBL/GenBank/DDBJ whole genome shotgun (WGS) entry which is preliminary data.</text>
</comment>
<dbReference type="Pfam" id="PF13522">
    <property type="entry name" value="GATase_6"/>
    <property type="match status" value="1"/>
</dbReference>
<evidence type="ECO:0000256" key="9">
    <source>
        <dbReference type="ARBA" id="ARBA00022962"/>
    </source>
</evidence>
<keyword evidence="5" id="KW-0963">Cytoplasm</keyword>
<dbReference type="CDD" id="cd05008">
    <property type="entry name" value="SIS_GlmS_GlmD_1"/>
    <property type="match status" value="1"/>
</dbReference>
<comment type="subcellular location">
    <subcellularLocation>
        <location evidence="2">Cytoplasm</location>
    </subcellularLocation>
</comment>
<evidence type="ECO:0000259" key="10">
    <source>
        <dbReference type="PROSITE" id="PS51278"/>
    </source>
</evidence>
<gene>
    <name evidence="12" type="ORF">ABS24_06865</name>
</gene>
<dbReference type="NCBIfam" id="NF001484">
    <property type="entry name" value="PRK00331.1"/>
    <property type="match status" value="1"/>
</dbReference>
<dbReference type="InterPro" id="IPR046348">
    <property type="entry name" value="SIS_dom_sf"/>
</dbReference>
<dbReference type="Gene3D" id="3.40.50.10490">
    <property type="entry name" value="Glucose-6-phosphate isomerase like protein, domain 1"/>
    <property type="match status" value="2"/>
</dbReference>
<dbReference type="HAMAP" id="MF_00164">
    <property type="entry name" value="GlmS"/>
    <property type="match status" value="1"/>
</dbReference>
<feature type="domain" description="SIS" evidence="11">
    <location>
        <begin position="286"/>
        <end position="426"/>
    </location>
</feature>
<feature type="non-terminal residue" evidence="12">
    <location>
        <position position="607"/>
    </location>
</feature>
<dbReference type="InterPro" id="IPR035490">
    <property type="entry name" value="GlmS/FrlB_SIS"/>
</dbReference>
<comment type="catalytic activity">
    <reaction evidence="1">
        <text>D-fructose 6-phosphate + L-glutamine = D-glucosamine 6-phosphate + L-glutamate</text>
        <dbReference type="Rhea" id="RHEA:13237"/>
        <dbReference type="ChEBI" id="CHEBI:29985"/>
        <dbReference type="ChEBI" id="CHEBI:58359"/>
        <dbReference type="ChEBI" id="CHEBI:58725"/>
        <dbReference type="ChEBI" id="CHEBI:61527"/>
        <dbReference type="EC" id="2.6.1.16"/>
    </reaction>
</comment>
<name>A0A0R2TZM1_9GAMM</name>
<dbReference type="Proteomes" id="UP000051213">
    <property type="component" value="Unassembled WGS sequence"/>
</dbReference>
<dbReference type="Gene3D" id="3.60.20.10">
    <property type="entry name" value="Glutamine Phosphoribosylpyrophosphate, subunit 1, domain 1"/>
    <property type="match status" value="1"/>
</dbReference>
<keyword evidence="9" id="KW-0315">Glutamine amidotransferase</keyword>
<evidence type="ECO:0000313" key="13">
    <source>
        <dbReference type="Proteomes" id="UP000051213"/>
    </source>
</evidence>
<dbReference type="Pfam" id="PF01380">
    <property type="entry name" value="SIS"/>
    <property type="match status" value="2"/>
</dbReference>
<dbReference type="GO" id="GO:0046349">
    <property type="term" value="P:amino sugar biosynthetic process"/>
    <property type="evidence" value="ECO:0007669"/>
    <property type="project" value="UniProtKB-ARBA"/>
</dbReference>
<dbReference type="EMBL" id="LICA01000322">
    <property type="protein sequence ID" value="KRO92567.1"/>
    <property type="molecule type" value="Genomic_DNA"/>
</dbReference>
<evidence type="ECO:0000256" key="7">
    <source>
        <dbReference type="ARBA" id="ARBA00022679"/>
    </source>
</evidence>
<evidence type="ECO:0000256" key="4">
    <source>
        <dbReference type="ARBA" id="ARBA00016090"/>
    </source>
</evidence>
<evidence type="ECO:0000256" key="8">
    <source>
        <dbReference type="ARBA" id="ARBA00022737"/>
    </source>
</evidence>
<organism evidence="12 13">
    <name type="scientific">SAR92 bacterium BACL26 MAG-121220-bin70</name>
    <dbReference type="NCBI Taxonomy" id="1655626"/>
    <lineage>
        <taxon>Bacteria</taxon>
        <taxon>Pseudomonadati</taxon>
        <taxon>Pseudomonadota</taxon>
        <taxon>Gammaproteobacteria</taxon>
        <taxon>Cellvibrionales</taxon>
        <taxon>Porticoccaceae</taxon>
        <taxon>SAR92 clade</taxon>
    </lineage>
</organism>
<dbReference type="CDD" id="cd00714">
    <property type="entry name" value="GFAT"/>
    <property type="match status" value="1"/>
</dbReference>
<evidence type="ECO:0000256" key="1">
    <source>
        <dbReference type="ARBA" id="ARBA00001031"/>
    </source>
</evidence>
<reference evidence="12 13" key="1">
    <citation type="submission" date="2015-10" db="EMBL/GenBank/DDBJ databases">
        <title>Metagenome-Assembled Genomes uncover a global brackish microbiome.</title>
        <authorList>
            <person name="Hugerth L.W."/>
            <person name="Larsson J."/>
            <person name="Alneberg J."/>
            <person name="Lindh M.V."/>
            <person name="Legrand C."/>
            <person name="Pinhassi J."/>
            <person name="Andersson A.F."/>
        </authorList>
    </citation>
    <scope>NUCLEOTIDE SEQUENCE [LARGE SCALE GENOMIC DNA]</scope>
    <source>
        <strain evidence="12">BACL26 MAG-121220-bin70</strain>
    </source>
</reference>
<dbReference type="EC" id="2.6.1.16" evidence="3"/>
<evidence type="ECO:0000313" key="12">
    <source>
        <dbReference type="EMBL" id="KRO92567.1"/>
    </source>
</evidence>
<dbReference type="FunFam" id="3.40.50.10490:FF:000002">
    <property type="entry name" value="Glutamine--fructose-6-phosphate aminotransferase [isomerizing]"/>
    <property type="match status" value="1"/>
</dbReference>
<accession>A0A0R2TZM1</accession>
<evidence type="ECO:0000256" key="3">
    <source>
        <dbReference type="ARBA" id="ARBA00012916"/>
    </source>
</evidence>
<feature type="domain" description="Glutamine amidotransferase type-2" evidence="10">
    <location>
        <begin position="2"/>
        <end position="218"/>
    </location>
</feature>
<dbReference type="GO" id="GO:0006487">
    <property type="term" value="P:protein N-linked glycosylation"/>
    <property type="evidence" value="ECO:0007669"/>
    <property type="project" value="TreeGrafter"/>
</dbReference>
<feature type="domain" description="SIS" evidence="11">
    <location>
        <begin position="458"/>
        <end position="599"/>
    </location>
</feature>
<dbReference type="InterPro" id="IPR005855">
    <property type="entry name" value="GFAT"/>
</dbReference>
<proteinExistence type="inferred from homology"/>
<evidence type="ECO:0000256" key="2">
    <source>
        <dbReference type="ARBA" id="ARBA00004496"/>
    </source>
</evidence>
<dbReference type="FunFam" id="3.40.50.10490:FF:000001">
    <property type="entry name" value="Glutamine--fructose-6-phosphate aminotransferase [isomerizing]"/>
    <property type="match status" value="1"/>
</dbReference>
<dbReference type="PANTHER" id="PTHR10937:SF0">
    <property type="entry name" value="GLUTAMINE--FRUCTOSE-6-PHOSPHATE TRANSAMINASE (ISOMERIZING)"/>
    <property type="match status" value="1"/>
</dbReference>
<dbReference type="InterPro" id="IPR029055">
    <property type="entry name" value="Ntn_hydrolases_N"/>
</dbReference>
<dbReference type="GO" id="GO:0004360">
    <property type="term" value="F:glutamine-fructose-6-phosphate transaminase (isomerizing) activity"/>
    <property type="evidence" value="ECO:0007669"/>
    <property type="project" value="UniProtKB-EC"/>
</dbReference>
<dbReference type="InterPro" id="IPR017932">
    <property type="entry name" value="GATase_2_dom"/>
</dbReference>
<dbReference type="CDD" id="cd05009">
    <property type="entry name" value="SIS_GlmS_GlmD_2"/>
    <property type="match status" value="1"/>
</dbReference>
<dbReference type="SUPFAM" id="SSF56235">
    <property type="entry name" value="N-terminal nucleophile aminohydrolases (Ntn hydrolases)"/>
    <property type="match status" value="1"/>
</dbReference>
<evidence type="ECO:0000259" key="11">
    <source>
        <dbReference type="PROSITE" id="PS51464"/>
    </source>
</evidence>
<keyword evidence="8" id="KW-0677">Repeat</keyword>
<protein>
    <recommendedName>
        <fullName evidence="4">Glutamine--fructose-6-phosphate aminotransferase [isomerizing]</fullName>
        <ecNumber evidence="3">2.6.1.16</ecNumber>
    </recommendedName>
</protein>
<dbReference type="GO" id="GO:0005829">
    <property type="term" value="C:cytosol"/>
    <property type="evidence" value="ECO:0007669"/>
    <property type="project" value="TreeGrafter"/>
</dbReference>
<evidence type="ECO:0000256" key="6">
    <source>
        <dbReference type="ARBA" id="ARBA00022576"/>
    </source>
</evidence>
<sequence>MCGIVGATAQRNVYKILIEGLHRLEYRGYDSAGLSILDSDNSLQTRKTVGKVADLEAVCKDNFVSGNVGISHTRWATHGAPSSINSHPHLSSGVSIVHNGIIENHDALREELRVAGYDIQSDTDSEVIAHLVHQYLGSSTDLRDAVNKTIARLEGAYALGVISDEYPGLIVGARSGSPLVLGVGIDEHFIASDQMALRQVTDRFVYLEEGDVVELSSETYTVFSANGKVVQRELHQLSDADQVADKGQYRHFMQKEMFEQATVLANTFAGRIGKDHILEAIFGHQAEGLFAQTKNVHIIACGTSFHSGLVAKYWLEDMAGVPCQVEVASEYRYRKVAVAEGTLFVSISQSGETADTLAALHKAKKSGYLGFLAICNVANSSLVRESDISLMTMAGPEIGVASTKAFTTQLVALQLLTLALGRHTGLPPEVEAELVKNLHQLPELCQRVLALDSVIEKMAEAFANKHHALFLGRGEQYPIALEGALKLKEISYIHAEAYPAGELKHGPLALVDEDMPVVTVAPDNALLDKLKSNLHEVRARGGQLFVFADCNANFKSEPGITVIDMPPTPKSLEAIIYTLPLQMLSYHVALLKGTDVDQPRNLAKSVT</sequence>
<dbReference type="GO" id="GO:0097367">
    <property type="term" value="F:carbohydrate derivative binding"/>
    <property type="evidence" value="ECO:0007669"/>
    <property type="project" value="InterPro"/>
</dbReference>
<dbReference type="InterPro" id="IPR035466">
    <property type="entry name" value="GlmS/AgaS_SIS"/>
</dbReference>
<evidence type="ECO:0000256" key="5">
    <source>
        <dbReference type="ARBA" id="ARBA00022490"/>
    </source>
</evidence>
<dbReference type="FunFam" id="3.60.20.10:FF:000006">
    <property type="entry name" value="Glutamine--fructose-6-phosphate aminotransferase [isomerizing]"/>
    <property type="match status" value="1"/>
</dbReference>
<dbReference type="InterPro" id="IPR047084">
    <property type="entry name" value="GFAT_N"/>
</dbReference>
<dbReference type="GO" id="GO:0006002">
    <property type="term" value="P:fructose 6-phosphate metabolic process"/>
    <property type="evidence" value="ECO:0007669"/>
    <property type="project" value="TreeGrafter"/>
</dbReference>
<dbReference type="NCBIfam" id="TIGR01135">
    <property type="entry name" value="glmS"/>
    <property type="match status" value="1"/>
</dbReference>
<dbReference type="GO" id="GO:0006047">
    <property type="term" value="P:UDP-N-acetylglucosamine metabolic process"/>
    <property type="evidence" value="ECO:0007669"/>
    <property type="project" value="TreeGrafter"/>
</dbReference>
<keyword evidence="6 12" id="KW-0032">Aminotransferase</keyword>
<dbReference type="PROSITE" id="PS51464">
    <property type="entry name" value="SIS"/>
    <property type="match status" value="2"/>
</dbReference>
<dbReference type="PROSITE" id="PS51278">
    <property type="entry name" value="GATASE_TYPE_2"/>
    <property type="match status" value="1"/>
</dbReference>
<dbReference type="InterPro" id="IPR001347">
    <property type="entry name" value="SIS_dom"/>
</dbReference>
<dbReference type="AlphaFoldDB" id="A0A0R2TZM1"/>
<keyword evidence="7 12" id="KW-0808">Transferase</keyword>